<gene>
    <name evidence="3" type="ORF">CO666_03495</name>
</gene>
<accession>A0A2A6JGX0</accession>
<organism evidence="3 4">
    <name type="scientific">Rhizobium chutanense</name>
    <dbReference type="NCBI Taxonomy" id="2035448"/>
    <lineage>
        <taxon>Bacteria</taxon>
        <taxon>Pseudomonadati</taxon>
        <taxon>Pseudomonadota</taxon>
        <taxon>Alphaproteobacteria</taxon>
        <taxon>Hyphomicrobiales</taxon>
        <taxon>Rhizobiaceae</taxon>
        <taxon>Rhizobium/Agrobacterium group</taxon>
        <taxon>Rhizobium</taxon>
    </lineage>
</organism>
<protein>
    <recommendedName>
        <fullName evidence="2">GIY-YIG domain-containing protein</fullName>
    </recommendedName>
</protein>
<dbReference type="EMBL" id="NWSV01000002">
    <property type="protein sequence ID" value="PDT05683.1"/>
    <property type="molecule type" value="Genomic_DNA"/>
</dbReference>
<dbReference type="InterPro" id="IPR035901">
    <property type="entry name" value="GIY-YIG_endonuc_sf"/>
</dbReference>
<dbReference type="SUPFAM" id="SSF82771">
    <property type="entry name" value="GIY-YIG endonuclease"/>
    <property type="match status" value="1"/>
</dbReference>
<dbReference type="RefSeq" id="WP_097610755.1">
    <property type="nucleotide sequence ID" value="NZ_NWSV01000002.1"/>
</dbReference>
<dbReference type="Proteomes" id="UP000220768">
    <property type="component" value="Unassembled WGS sequence"/>
</dbReference>
<evidence type="ECO:0000313" key="4">
    <source>
        <dbReference type="Proteomes" id="UP000220768"/>
    </source>
</evidence>
<dbReference type="PROSITE" id="PS50164">
    <property type="entry name" value="GIY_YIG"/>
    <property type="match status" value="1"/>
</dbReference>
<name>A0A2A6JGX0_9HYPH</name>
<dbReference type="InterPro" id="IPR000305">
    <property type="entry name" value="GIY-YIG_endonuc"/>
</dbReference>
<dbReference type="CDD" id="cd10456">
    <property type="entry name" value="GIY-YIG_UPF0213"/>
    <property type="match status" value="1"/>
</dbReference>
<dbReference type="InterPro" id="IPR050190">
    <property type="entry name" value="UPF0213_domain"/>
</dbReference>
<reference evidence="3 4" key="1">
    <citation type="submission" date="2017-09" db="EMBL/GenBank/DDBJ databases">
        <title>Comparative genomics of rhizobia isolated from Phaseolus vulgaris in China.</title>
        <authorList>
            <person name="Tong W."/>
        </authorList>
    </citation>
    <scope>NUCLEOTIDE SEQUENCE [LARGE SCALE GENOMIC DNA]</scope>
    <source>
        <strain evidence="3 4">C5</strain>
    </source>
</reference>
<dbReference type="PANTHER" id="PTHR34477:SF1">
    <property type="entry name" value="UPF0213 PROTEIN YHBQ"/>
    <property type="match status" value="1"/>
</dbReference>
<keyword evidence="4" id="KW-1185">Reference proteome</keyword>
<comment type="similarity">
    <text evidence="1">Belongs to the UPF0213 family.</text>
</comment>
<dbReference type="PANTHER" id="PTHR34477">
    <property type="entry name" value="UPF0213 PROTEIN YHBQ"/>
    <property type="match status" value="1"/>
</dbReference>
<evidence type="ECO:0000256" key="1">
    <source>
        <dbReference type="ARBA" id="ARBA00007435"/>
    </source>
</evidence>
<feature type="domain" description="GIY-YIG" evidence="2">
    <location>
        <begin position="1"/>
        <end position="77"/>
    </location>
</feature>
<sequence length="98" mass="11405">MEVTVYILRCSDGSYYTGLTKQEVEARVWEHNSGTYDGYTAKRRPVELVFTETYDRIIDAIARERQIKGWSRRKKEALIAMDYEALPDLSKRGPIEAK</sequence>
<evidence type="ECO:0000259" key="2">
    <source>
        <dbReference type="PROSITE" id="PS50164"/>
    </source>
</evidence>
<comment type="caution">
    <text evidence="3">The sequence shown here is derived from an EMBL/GenBank/DDBJ whole genome shotgun (WGS) entry which is preliminary data.</text>
</comment>
<proteinExistence type="inferred from homology"/>
<dbReference type="Gene3D" id="3.40.1440.10">
    <property type="entry name" value="GIY-YIG endonuclease"/>
    <property type="match status" value="1"/>
</dbReference>
<evidence type="ECO:0000313" key="3">
    <source>
        <dbReference type="EMBL" id="PDT05683.1"/>
    </source>
</evidence>
<dbReference type="AlphaFoldDB" id="A0A2A6JGX0"/>
<dbReference type="Pfam" id="PF01541">
    <property type="entry name" value="GIY-YIG"/>
    <property type="match status" value="1"/>
</dbReference>